<accession>A0AC61RFI3</accession>
<name>A0AC61RFI3_9BACT</name>
<proteinExistence type="predicted"/>
<reference evidence="1" key="1">
    <citation type="submission" date="2019-04" db="EMBL/GenBank/DDBJ databases">
        <title>Microbes associate with the intestines of laboratory mice.</title>
        <authorList>
            <person name="Navarre W."/>
            <person name="Wong E."/>
            <person name="Huang K."/>
            <person name="Tropini C."/>
            <person name="Ng K."/>
            <person name="Yu B."/>
        </authorList>
    </citation>
    <scope>NUCLEOTIDE SEQUENCE</scope>
    <source>
        <strain evidence="1">NM04_E33</strain>
    </source>
</reference>
<gene>
    <name evidence="1" type="ORF">E5331_10955</name>
</gene>
<dbReference type="Proteomes" id="UP000306319">
    <property type="component" value="Unassembled WGS sequence"/>
</dbReference>
<sequence>MNKVFLTLVALLMTVMSANAFIDSYTISRDKLPEEAREMLDEHFPKAKVSMIKVDRHLLKKTDYDVRLTNGTKIEFTNKGKWTSVDCGKRSLPADLVPKAISRYVSKNYSDAKIVRICKRNAGYDVGISGNLTLRFNLLGQFKKILNAEEIEEEEEAEAASQDMETASVESIL</sequence>
<evidence type="ECO:0000313" key="1">
    <source>
        <dbReference type="EMBL" id="TGY78214.1"/>
    </source>
</evidence>
<comment type="caution">
    <text evidence="1">The sequence shown here is derived from an EMBL/GenBank/DDBJ whole genome shotgun (WGS) entry which is preliminary data.</text>
</comment>
<keyword evidence="2" id="KW-1185">Reference proteome</keyword>
<dbReference type="EMBL" id="SRYB01000015">
    <property type="protein sequence ID" value="TGY78214.1"/>
    <property type="molecule type" value="Genomic_DNA"/>
</dbReference>
<protein>
    <submittedName>
        <fullName evidence="1">Uncharacterized protein</fullName>
    </submittedName>
</protein>
<organism evidence="1 2">
    <name type="scientific">Lepagella muris</name>
    <dbReference type="NCBI Taxonomy" id="3032870"/>
    <lineage>
        <taxon>Bacteria</taxon>
        <taxon>Pseudomonadati</taxon>
        <taxon>Bacteroidota</taxon>
        <taxon>Bacteroidia</taxon>
        <taxon>Bacteroidales</taxon>
        <taxon>Muribaculaceae</taxon>
        <taxon>Lepagella</taxon>
    </lineage>
</organism>
<evidence type="ECO:0000313" key="2">
    <source>
        <dbReference type="Proteomes" id="UP000306319"/>
    </source>
</evidence>